<dbReference type="GO" id="GO:0005778">
    <property type="term" value="C:peroxisomal membrane"/>
    <property type="evidence" value="ECO:0007669"/>
    <property type="project" value="UniProtKB-SubCell"/>
</dbReference>
<keyword evidence="10" id="KW-0863">Zinc-finger</keyword>
<name>A0A8H8CRF1_PSICU</name>
<sequence>MSTKTYVAGHFRTRGPTSIQLHPALSMSDVPPSSPFLFPRAQQAQIIRANQRDLYHVASLKEQAESVLRAWLGTRWLARWDKELDLIVKLSYYGLTTGRATQTLGEEYTDVWQYSSHTRTAPPPVFTRATLIVLTLLPSYILGRWGQSSALNHANPQVSKWLKKIPAVISVVAEVNLAVFYLKGTYYDVIKRLTGVQHISSIPEDPHTRPPSYSLLGIMIAIRLLHKLLGYYQSRNKEKFELAEQRMQNTTQGPSLDVYIDNRPIYSILDHNPESEIAKSAEEDERTALDIRSIPEVLRVSRNSRMPIMSAKSCLGSIATHL</sequence>
<evidence type="ECO:0000256" key="3">
    <source>
        <dbReference type="ARBA" id="ARBA00004906"/>
    </source>
</evidence>
<evidence type="ECO:0000256" key="2">
    <source>
        <dbReference type="ARBA" id="ARBA00004585"/>
    </source>
</evidence>
<evidence type="ECO:0000259" key="17">
    <source>
        <dbReference type="Pfam" id="PF04757"/>
    </source>
</evidence>
<dbReference type="GO" id="GO:0016567">
    <property type="term" value="P:protein ubiquitination"/>
    <property type="evidence" value="ECO:0007669"/>
    <property type="project" value="UniProtKB-ARBA"/>
</dbReference>
<comment type="caution">
    <text evidence="18">The sequence shown here is derived from an EMBL/GenBank/DDBJ whole genome shotgun (WGS) entry which is preliminary data.</text>
</comment>
<evidence type="ECO:0000256" key="6">
    <source>
        <dbReference type="ARBA" id="ARBA00022448"/>
    </source>
</evidence>
<keyword evidence="8" id="KW-0812">Transmembrane</keyword>
<comment type="catalytic activity">
    <reaction evidence="1">
        <text>S-ubiquitinyl-[E2 ubiquitin-conjugating enzyme]-L-cysteine + [acceptor protein]-L-lysine = [E2 ubiquitin-conjugating enzyme]-L-cysteine + N(6)-ubiquitinyl-[acceptor protein]-L-lysine.</text>
        <dbReference type="EC" id="2.3.2.27"/>
    </reaction>
</comment>
<reference evidence="18" key="1">
    <citation type="submission" date="2021-02" db="EMBL/GenBank/DDBJ databases">
        <title>Psilocybe cubensis genome.</title>
        <authorList>
            <person name="Mckernan K.J."/>
            <person name="Crawford S."/>
            <person name="Trippe A."/>
            <person name="Kane L.T."/>
            <person name="Mclaughlin S."/>
        </authorList>
    </citation>
    <scope>NUCLEOTIDE SEQUENCE [LARGE SCALE GENOMIC DNA]</scope>
    <source>
        <strain evidence="18">MGC-MH-2018</strain>
    </source>
</reference>
<comment type="similarity">
    <text evidence="4">Belongs to the pex2/pex10/pex12 family.</text>
</comment>
<evidence type="ECO:0000256" key="9">
    <source>
        <dbReference type="ARBA" id="ARBA00022723"/>
    </source>
</evidence>
<comment type="subcellular location">
    <subcellularLocation>
        <location evidence="2">Peroxisome membrane</location>
        <topology evidence="2">Multi-pass membrane protein</topology>
    </subcellularLocation>
</comment>
<dbReference type="InterPro" id="IPR006845">
    <property type="entry name" value="Pex_N"/>
</dbReference>
<evidence type="ECO:0000256" key="15">
    <source>
        <dbReference type="ARBA" id="ARBA00023136"/>
    </source>
</evidence>
<dbReference type="InterPro" id="IPR025654">
    <property type="entry name" value="PEX2/10"/>
</dbReference>
<evidence type="ECO:0000256" key="12">
    <source>
        <dbReference type="ARBA" id="ARBA00022833"/>
    </source>
</evidence>
<dbReference type="GO" id="GO:0016562">
    <property type="term" value="P:protein import into peroxisome matrix, receptor recycling"/>
    <property type="evidence" value="ECO:0007669"/>
    <property type="project" value="UniProtKB-ARBA"/>
</dbReference>
<comment type="pathway">
    <text evidence="3">Protein modification; protein ubiquitination.</text>
</comment>
<gene>
    <name evidence="18" type="ORF">JR316_000737</name>
</gene>
<evidence type="ECO:0000313" key="18">
    <source>
        <dbReference type="EMBL" id="KAG5174079.1"/>
    </source>
</evidence>
<evidence type="ECO:0000256" key="13">
    <source>
        <dbReference type="ARBA" id="ARBA00022927"/>
    </source>
</evidence>
<keyword evidence="7" id="KW-0808">Transferase</keyword>
<keyword evidence="14" id="KW-1133">Transmembrane helix</keyword>
<keyword evidence="11" id="KW-0833">Ubl conjugation pathway</keyword>
<protein>
    <recommendedName>
        <fullName evidence="5">RING-type E3 ubiquitin transferase</fullName>
        <ecNumber evidence="5">2.3.2.27</ecNumber>
    </recommendedName>
</protein>
<evidence type="ECO:0000256" key="10">
    <source>
        <dbReference type="ARBA" id="ARBA00022771"/>
    </source>
</evidence>
<dbReference type="Pfam" id="PF04757">
    <property type="entry name" value="Pex2_Pex12"/>
    <property type="match status" value="1"/>
</dbReference>
<evidence type="ECO:0000256" key="7">
    <source>
        <dbReference type="ARBA" id="ARBA00022679"/>
    </source>
</evidence>
<dbReference type="AlphaFoldDB" id="A0A8H8CRF1"/>
<dbReference type="GO" id="GO:0008270">
    <property type="term" value="F:zinc ion binding"/>
    <property type="evidence" value="ECO:0007669"/>
    <property type="project" value="UniProtKB-KW"/>
</dbReference>
<dbReference type="EC" id="2.3.2.27" evidence="5"/>
<accession>A0A8H8CRF1</accession>
<organism evidence="18">
    <name type="scientific">Psilocybe cubensis</name>
    <name type="common">Psychedelic mushroom</name>
    <name type="synonym">Stropharia cubensis</name>
    <dbReference type="NCBI Taxonomy" id="181762"/>
    <lineage>
        <taxon>Eukaryota</taxon>
        <taxon>Fungi</taxon>
        <taxon>Dikarya</taxon>
        <taxon>Basidiomycota</taxon>
        <taxon>Agaricomycotina</taxon>
        <taxon>Agaricomycetes</taxon>
        <taxon>Agaricomycetidae</taxon>
        <taxon>Agaricales</taxon>
        <taxon>Agaricineae</taxon>
        <taxon>Strophariaceae</taxon>
        <taxon>Psilocybe</taxon>
    </lineage>
</organism>
<keyword evidence="15" id="KW-0472">Membrane</keyword>
<dbReference type="EMBL" id="JAFIQS010000001">
    <property type="protein sequence ID" value="KAG5174079.1"/>
    <property type="molecule type" value="Genomic_DNA"/>
</dbReference>
<evidence type="ECO:0000256" key="14">
    <source>
        <dbReference type="ARBA" id="ARBA00022989"/>
    </source>
</evidence>
<evidence type="ECO:0000256" key="11">
    <source>
        <dbReference type="ARBA" id="ARBA00022786"/>
    </source>
</evidence>
<keyword evidence="12" id="KW-0862">Zinc</keyword>
<keyword evidence="9" id="KW-0479">Metal-binding</keyword>
<dbReference type="PANTHER" id="PTHR23350">
    <property type="entry name" value="PEROXISOME ASSEMBLY PROTEIN 10"/>
    <property type="match status" value="1"/>
</dbReference>
<evidence type="ECO:0000256" key="4">
    <source>
        <dbReference type="ARBA" id="ARBA00008704"/>
    </source>
</evidence>
<keyword evidence="13" id="KW-0653">Protein transport</keyword>
<evidence type="ECO:0000256" key="1">
    <source>
        <dbReference type="ARBA" id="ARBA00000900"/>
    </source>
</evidence>
<feature type="domain" description="Pex N-terminal" evidence="17">
    <location>
        <begin position="55"/>
        <end position="230"/>
    </location>
</feature>
<evidence type="ECO:0000256" key="5">
    <source>
        <dbReference type="ARBA" id="ARBA00012483"/>
    </source>
</evidence>
<proteinExistence type="inferred from homology"/>
<keyword evidence="16" id="KW-0576">Peroxisome</keyword>
<evidence type="ECO:0000256" key="8">
    <source>
        <dbReference type="ARBA" id="ARBA00022692"/>
    </source>
</evidence>
<keyword evidence="6" id="KW-0813">Transport</keyword>
<dbReference type="PANTHER" id="PTHR23350:SF0">
    <property type="entry name" value="PEROXISOME BIOGENESIS FACTOR 10"/>
    <property type="match status" value="1"/>
</dbReference>
<evidence type="ECO:0000256" key="16">
    <source>
        <dbReference type="ARBA" id="ARBA00023140"/>
    </source>
</evidence>
<dbReference type="GO" id="GO:0061630">
    <property type="term" value="F:ubiquitin protein ligase activity"/>
    <property type="evidence" value="ECO:0007669"/>
    <property type="project" value="UniProtKB-EC"/>
</dbReference>